<evidence type="ECO:0000313" key="3">
    <source>
        <dbReference type="Proteomes" id="UP001500782"/>
    </source>
</evidence>
<feature type="transmembrane region" description="Helical" evidence="1">
    <location>
        <begin position="36"/>
        <end position="56"/>
    </location>
</feature>
<keyword evidence="1" id="KW-1133">Transmembrane helix</keyword>
<feature type="transmembrane region" description="Helical" evidence="1">
    <location>
        <begin position="213"/>
        <end position="235"/>
    </location>
</feature>
<feature type="transmembrane region" description="Helical" evidence="1">
    <location>
        <begin position="86"/>
        <end position="103"/>
    </location>
</feature>
<keyword evidence="1" id="KW-0812">Transmembrane</keyword>
<dbReference type="Proteomes" id="UP001500782">
    <property type="component" value="Unassembled WGS sequence"/>
</dbReference>
<feature type="transmembrane region" description="Helical" evidence="1">
    <location>
        <begin position="256"/>
        <end position="274"/>
    </location>
</feature>
<dbReference type="RefSeq" id="WP_343796457.1">
    <property type="nucleotide sequence ID" value="NZ_BAAADJ010000006.1"/>
</dbReference>
<reference evidence="2 3" key="1">
    <citation type="journal article" date="2019" name="Int. J. Syst. Evol. Microbiol.">
        <title>The Global Catalogue of Microorganisms (GCM) 10K type strain sequencing project: providing services to taxonomists for standard genome sequencing and annotation.</title>
        <authorList>
            <consortium name="The Broad Institute Genomics Platform"/>
            <consortium name="The Broad Institute Genome Sequencing Center for Infectious Disease"/>
            <person name="Wu L."/>
            <person name="Ma J."/>
        </authorList>
    </citation>
    <scope>NUCLEOTIDE SEQUENCE [LARGE SCALE GENOMIC DNA]</scope>
    <source>
        <strain evidence="2 3">JCM 9731</strain>
    </source>
</reference>
<accession>A0ABN0VWY0</accession>
<proteinExistence type="predicted"/>
<comment type="caution">
    <text evidence="2">The sequence shown here is derived from an EMBL/GenBank/DDBJ whole genome shotgun (WGS) entry which is preliminary data.</text>
</comment>
<feature type="transmembrane region" description="Helical" evidence="1">
    <location>
        <begin position="326"/>
        <end position="354"/>
    </location>
</feature>
<sequence>MKGNANISLRSLGAYLISFMFIFSYTLRMFTQINIVYTNFFVCLSGVLALCFIFLNDKFSRRILVYIIIFDIIALVSLVVNGNYEIYRLFMLIAYQGLGLLIFSRKEILSTFNLYFNLLIGYFFICIFLQVDPNSLLNSASANYISILMLTLVILSYIYNIERDKRFPYIRSLLCLIIVIWAGGRSGIITFSFLIIGAILFGDHARNKSKKGFLIIGIKYSITMILSVIIIGGIWKYISEMYLSIDNEGRLFVWNLYWTNTISSLSNIFFGTAMSNEMVFNNYGRNLHNSFLGLHAQFGLIIFMTFIISIFRLIKSYWNDNNKMMIVIVFCMVVRSLTDMAFIPEIFDLVWYYLIMEFLFRRRSKRRIAEI</sequence>
<feature type="transmembrane region" description="Helical" evidence="1">
    <location>
        <begin position="143"/>
        <end position="161"/>
    </location>
</feature>
<name>A0ABN0VWY0_9BACI</name>
<protein>
    <recommendedName>
        <fullName evidence="4">Polysaccharide polymerase</fullName>
    </recommendedName>
</protein>
<evidence type="ECO:0000313" key="2">
    <source>
        <dbReference type="EMBL" id="GAA0319235.1"/>
    </source>
</evidence>
<feature type="transmembrane region" description="Helical" evidence="1">
    <location>
        <begin position="12"/>
        <end position="30"/>
    </location>
</feature>
<feature type="transmembrane region" description="Helical" evidence="1">
    <location>
        <begin position="112"/>
        <end position="131"/>
    </location>
</feature>
<keyword evidence="3" id="KW-1185">Reference proteome</keyword>
<feature type="transmembrane region" description="Helical" evidence="1">
    <location>
        <begin position="63"/>
        <end position="80"/>
    </location>
</feature>
<organism evidence="2 3">
    <name type="scientific">Bacillus carboniphilus</name>
    <dbReference type="NCBI Taxonomy" id="86663"/>
    <lineage>
        <taxon>Bacteria</taxon>
        <taxon>Bacillati</taxon>
        <taxon>Bacillota</taxon>
        <taxon>Bacilli</taxon>
        <taxon>Bacillales</taxon>
        <taxon>Bacillaceae</taxon>
        <taxon>Bacillus</taxon>
    </lineage>
</organism>
<evidence type="ECO:0000256" key="1">
    <source>
        <dbReference type="SAM" id="Phobius"/>
    </source>
</evidence>
<gene>
    <name evidence="2" type="ORF">GCM10008967_07210</name>
</gene>
<feature type="transmembrane region" description="Helical" evidence="1">
    <location>
        <begin position="173"/>
        <end position="201"/>
    </location>
</feature>
<evidence type="ECO:0008006" key="4">
    <source>
        <dbReference type="Google" id="ProtNLM"/>
    </source>
</evidence>
<dbReference type="EMBL" id="BAAADJ010000006">
    <property type="protein sequence ID" value="GAA0319235.1"/>
    <property type="molecule type" value="Genomic_DNA"/>
</dbReference>
<feature type="transmembrane region" description="Helical" evidence="1">
    <location>
        <begin position="294"/>
        <end position="314"/>
    </location>
</feature>
<keyword evidence="1" id="KW-0472">Membrane</keyword>